<organism evidence="2 3">
    <name type="scientific">Phialocephala subalpina</name>
    <dbReference type="NCBI Taxonomy" id="576137"/>
    <lineage>
        <taxon>Eukaryota</taxon>
        <taxon>Fungi</taxon>
        <taxon>Dikarya</taxon>
        <taxon>Ascomycota</taxon>
        <taxon>Pezizomycotina</taxon>
        <taxon>Leotiomycetes</taxon>
        <taxon>Helotiales</taxon>
        <taxon>Mollisiaceae</taxon>
        <taxon>Phialocephala</taxon>
        <taxon>Phialocephala fortinii species complex</taxon>
    </lineage>
</organism>
<keyword evidence="3" id="KW-1185">Reference proteome</keyword>
<dbReference type="PANTHER" id="PTHR33365:SF13">
    <property type="entry name" value="TAT PATHWAY SIGNAL SEQUENCE"/>
    <property type="match status" value="1"/>
</dbReference>
<evidence type="ECO:0000313" key="3">
    <source>
        <dbReference type="Proteomes" id="UP000184330"/>
    </source>
</evidence>
<proteinExistence type="inferred from homology"/>
<dbReference type="InterPro" id="IPR021765">
    <property type="entry name" value="UstYa-like"/>
</dbReference>
<evidence type="ECO:0000256" key="1">
    <source>
        <dbReference type="ARBA" id="ARBA00035112"/>
    </source>
</evidence>
<name>A0A1L7WST1_9HELO</name>
<evidence type="ECO:0000313" key="2">
    <source>
        <dbReference type="EMBL" id="CZR55823.1"/>
    </source>
</evidence>
<dbReference type="AlphaFoldDB" id="A0A1L7WST1"/>
<dbReference type="Proteomes" id="UP000184330">
    <property type="component" value="Unassembled WGS sequence"/>
</dbReference>
<reference evidence="2 3" key="1">
    <citation type="submission" date="2016-03" db="EMBL/GenBank/DDBJ databases">
        <authorList>
            <person name="Ploux O."/>
        </authorList>
    </citation>
    <scope>NUCLEOTIDE SEQUENCE [LARGE SCALE GENOMIC DNA]</scope>
    <source>
        <strain evidence="2 3">UAMH 11012</strain>
    </source>
</reference>
<evidence type="ECO:0008006" key="4">
    <source>
        <dbReference type="Google" id="ProtNLM"/>
    </source>
</evidence>
<dbReference type="GO" id="GO:0043386">
    <property type="term" value="P:mycotoxin biosynthetic process"/>
    <property type="evidence" value="ECO:0007669"/>
    <property type="project" value="InterPro"/>
</dbReference>
<dbReference type="Pfam" id="PF11807">
    <property type="entry name" value="UstYa"/>
    <property type="match status" value="1"/>
</dbReference>
<accession>A0A1L7WST1</accession>
<comment type="similarity">
    <text evidence="1">Belongs to the ustYa family.</text>
</comment>
<dbReference type="PANTHER" id="PTHR33365">
    <property type="entry name" value="YALI0B05434P"/>
    <property type="match status" value="1"/>
</dbReference>
<dbReference type="OrthoDB" id="3687641at2759"/>
<sequence>MFSFMRGPDFKRLPADEESESFIKERRESVDDIRAPPVSILSRPLLSFFLLLLLPVAALFGAKFGGSWVINADRLSIDHISNYSPLLEDIDITYSTVHFNGTLLHENMYRQSASPAVDEAWQALGVDYRAAIIPSHLASKSGLLESQVQVADQYGGGYPANVEGLHHLHCLNLLRQSLYFNFDYYKARGEGAFINSERILRLHVIDIGVLGQVWWNRDSPSAYPDFDTKHKCRNFEEVRKWAFEHQAPEEVRGDYLKAPRDGDVREVLP</sequence>
<dbReference type="STRING" id="576137.A0A1L7WST1"/>
<gene>
    <name evidence="2" type="ORF">PAC_05711</name>
</gene>
<protein>
    <recommendedName>
        <fullName evidence="4">Tat pathway signal sequence</fullName>
    </recommendedName>
</protein>
<dbReference type="EMBL" id="FJOG01000007">
    <property type="protein sequence ID" value="CZR55823.1"/>
    <property type="molecule type" value="Genomic_DNA"/>
</dbReference>